<evidence type="ECO:0000256" key="2">
    <source>
        <dbReference type="SAM" id="Phobius"/>
    </source>
</evidence>
<feature type="transmembrane region" description="Helical" evidence="2">
    <location>
        <begin position="6"/>
        <end position="24"/>
    </location>
</feature>
<dbReference type="RefSeq" id="WP_254759816.1">
    <property type="nucleotide sequence ID" value="NZ_JANCLT010000008.1"/>
</dbReference>
<reference evidence="3" key="1">
    <citation type="submission" date="2022-07" db="EMBL/GenBank/DDBJ databases">
        <authorList>
            <person name="Li W.-J."/>
            <person name="Deng Q.-Q."/>
        </authorList>
    </citation>
    <scope>NUCLEOTIDE SEQUENCE</scope>
    <source>
        <strain evidence="3">SYSU M60031</strain>
    </source>
</reference>
<gene>
    <name evidence="3" type="ORF">NK662_15320</name>
</gene>
<sequence length="174" mass="19102">MEKKSTIVRNIAIGVAVGAAVTMLKKDNREKIAGNVRKARTKVNEMREGSITLKDRVVDGVHDLGAKSREMAELKAVKEKLEEIKKLTPAVVETLKETRDIFNKKKQELLEREEAQTDVVPEAAAPEEVPAPAATEDTAEAEGLMQPVLAVEEAAEPVLETNTEATEEEMKQTV</sequence>
<organism evidence="3 4">
    <name type="scientific">Ectobacillus ponti</name>
    <dbReference type="NCBI Taxonomy" id="2961894"/>
    <lineage>
        <taxon>Bacteria</taxon>
        <taxon>Bacillati</taxon>
        <taxon>Bacillota</taxon>
        <taxon>Bacilli</taxon>
        <taxon>Bacillales</taxon>
        <taxon>Bacillaceae</taxon>
        <taxon>Ectobacillus</taxon>
    </lineage>
</organism>
<keyword evidence="4" id="KW-1185">Reference proteome</keyword>
<comment type="caution">
    <text evidence="3">The sequence shown here is derived from an EMBL/GenBank/DDBJ whole genome shotgun (WGS) entry which is preliminary data.</text>
</comment>
<feature type="region of interest" description="Disordered" evidence="1">
    <location>
        <begin position="111"/>
        <end position="141"/>
    </location>
</feature>
<dbReference type="Proteomes" id="UP001156102">
    <property type="component" value="Unassembled WGS sequence"/>
</dbReference>
<evidence type="ECO:0000313" key="4">
    <source>
        <dbReference type="Proteomes" id="UP001156102"/>
    </source>
</evidence>
<keyword evidence="2" id="KW-0812">Transmembrane</keyword>
<protein>
    <recommendedName>
        <fullName evidence="5">YtxH domain-containing protein</fullName>
    </recommendedName>
</protein>
<evidence type="ECO:0000256" key="1">
    <source>
        <dbReference type="SAM" id="MobiDB-lite"/>
    </source>
</evidence>
<keyword evidence="2" id="KW-1133">Transmembrane helix</keyword>
<keyword evidence="2" id="KW-0472">Membrane</keyword>
<name>A0AA42BQZ6_9BACI</name>
<dbReference type="AlphaFoldDB" id="A0AA42BQZ6"/>
<dbReference type="EMBL" id="JANCLT010000008">
    <property type="protein sequence ID" value="MCP8969896.1"/>
    <property type="molecule type" value="Genomic_DNA"/>
</dbReference>
<feature type="compositionally biased region" description="Low complexity" evidence="1">
    <location>
        <begin position="117"/>
        <end position="136"/>
    </location>
</feature>
<accession>A0AA42BQZ6</accession>
<evidence type="ECO:0000313" key="3">
    <source>
        <dbReference type="EMBL" id="MCP8969896.1"/>
    </source>
</evidence>
<proteinExistence type="predicted"/>
<evidence type="ECO:0008006" key="5">
    <source>
        <dbReference type="Google" id="ProtNLM"/>
    </source>
</evidence>